<dbReference type="GO" id="GO:0005886">
    <property type="term" value="C:plasma membrane"/>
    <property type="evidence" value="ECO:0007669"/>
    <property type="project" value="TreeGrafter"/>
</dbReference>
<feature type="compositionally biased region" description="Polar residues" evidence="9">
    <location>
        <begin position="530"/>
        <end position="552"/>
    </location>
</feature>
<feature type="region of interest" description="Disordered" evidence="9">
    <location>
        <begin position="401"/>
        <end position="422"/>
    </location>
</feature>
<feature type="transmembrane region" description="Helical" evidence="10">
    <location>
        <begin position="1382"/>
        <end position="1400"/>
    </location>
</feature>
<keyword evidence="6 10" id="KW-1133">Transmembrane helix</keyword>
<feature type="region of interest" description="Disordered" evidence="9">
    <location>
        <begin position="678"/>
        <end position="792"/>
    </location>
</feature>
<feature type="region of interest" description="Disordered" evidence="9">
    <location>
        <begin position="913"/>
        <end position="982"/>
    </location>
</feature>
<feature type="region of interest" description="Disordered" evidence="9">
    <location>
        <begin position="438"/>
        <end position="513"/>
    </location>
</feature>
<keyword evidence="8 10" id="KW-0472">Membrane</keyword>
<feature type="compositionally biased region" description="Basic and acidic residues" evidence="9">
    <location>
        <begin position="272"/>
        <end position="293"/>
    </location>
</feature>
<feature type="transmembrane region" description="Helical" evidence="10">
    <location>
        <begin position="1114"/>
        <end position="1143"/>
    </location>
</feature>
<name>A0A1X7RB49_9SACH</name>
<feature type="compositionally biased region" description="Polar residues" evidence="9">
    <location>
        <begin position="455"/>
        <end position="472"/>
    </location>
</feature>
<keyword evidence="3" id="KW-0633">Potassium transport</keyword>
<evidence type="ECO:0000256" key="5">
    <source>
        <dbReference type="ARBA" id="ARBA00022958"/>
    </source>
</evidence>
<feature type="region of interest" description="Disordered" evidence="9">
    <location>
        <begin position="1273"/>
        <end position="1367"/>
    </location>
</feature>
<feature type="region of interest" description="Disordered" evidence="9">
    <location>
        <begin position="1577"/>
        <end position="1599"/>
    </location>
</feature>
<dbReference type="Pfam" id="PF02386">
    <property type="entry name" value="TrkH"/>
    <property type="match status" value="1"/>
</dbReference>
<feature type="transmembrane region" description="Helical" evidence="10">
    <location>
        <begin position="1042"/>
        <end position="1063"/>
    </location>
</feature>
<accession>A0A1X7RB49</accession>
<feature type="compositionally biased region" description="Basic and acidic residues" evidence="9">
    <location>
        <begin position="372"/>
        <end position="387"/>
    </location>
</feature>
<dbReference type="GO" id="GO:0030007">
    <property type="term" value="P:intracellular potassium ion homeostasis"/>
    <property type="evidence" value="ECO:0007669"/>
    <property type="project" value="TreeGrafter"/>
</dbReference>
<feature type="compositionally biased region" description="Polar residues" evidence="9">
    <location>
        <begin position="873"/>
        <end position="894"/>
    </location>
</feature>
<feature type="compositionally biased region" description="Low complexity" evidence="9">
    <location>
        <begin position="261"/>
        <end position="271"/>
    </location>
</feature>
<dbReference type="Proteomes" id="UP000196158">
    <property type="component" value="Unassembled WGS sequence"/>
</dbReference>
<feature type="transmembrane region" description="Helical" evidence="10">
    <location>
        <begin position="1177"/>
        <end position="1204"/>
    </location>
</feature>
<feature type="region of interest" description="Disordered" evidence="9">
    <location>
        <begin position="530"/>
        <end position="614"/>
    </location>
</feature>
<evidence type="ECO:0000256" key="4">
    <source>
        <dbReference type="ARBA" id="ARBA00022692"/>
    </source>
</evidence>
<feature type="compositionally biased region" description="Polar residues" evidence="9">
    <location>
        <begin position="294"/>
        <end position="311"/>
    </location>
</feature>
<feature type="compositionally biased region" description="Polar residues" evidence="9">
    <location>
        <begin position="577"/>
        <end position="589"/>
    </location>
</feature>
<feature type="region of interest" description="Disordered" evidence="9">
    <location>
        <begin position="360"/>
        <end position="387"/>
    </location>
</feature>
<feature type="compositionally biased region" description="Basic residues" evidence="9">
    <location>
        <begin position="721"/>
        <end position="736"/>
    </location>
</feature>
<keyword evidence="2" id="KW-0813">Transport</keyword>
<dbReference type="OrthoDB" id="9999863at2759"/>
<feature type="compositionally biased region" description="Basic and acidic residues" evidence="9">
    <location>
        <begin position="741"/>
        <end position="755"/>
    </location>
</feature>
<evidence type="ECO:0000313" key="12">
    <source>
        <dbReference type="Proteomes" id="UP000196158"/>
    </source>
</evidence>
<feature type="compositionally biased region" description="Acidic residues" evidence="9">
    <location>
        <begin position="772"/>
        <end position="781"/>
    </location>
</feature>
<keyword evidence="5" id="KW-0630">Potassium</keyword>
<organism evidence="11 12">
    <name type="scientific">Maudiozyma saulgeensis</name>
    <dbReference type="NCBI Taxonomy" id="1789683"/>
    <lineage>
        <taxon>Eukaryota</taxon>
        <taxon>Fungi</taxon>
        <taxon>Dikarya</taxon>
        <taxon>Ascomycota</taxon>
        <taxon>Saccharomycotina</taxon>
        <taxon>Saccharomycetes</taxon>
        <taxon>Saccharomycetales</taxon>
        <taxon>Saccharomycetaceae</taxon>
        <taxon>Maudiozyma</taxon>
    </lineage>
</organism>
<feature type="compositionally biased region" description="Polar residues" evidence="9">
    <location>
        <begin position="757"/>
        <end position="766"/>
    </location>
</feature>
<evidence type="ECO:0000313" key="11">
    <source>
        <dbReference type="EMBL" id="SMN22831.1"/>
    </source>
</evidence>
<feature type="compositionally biased region" description="Polar residues" evidence="9">
    <location>
        <begin position="210"/>
        <end position="252"/>
    </location>
</feature>
<evidence type="ECO:0000256" key="10">
    <source>
        <dbReference type="SAM" id="Phobius"/>
    </source>
</evidence>
<keyword evidence="12" id="KW-1185">Reference proteome</keyword>
<dbReference type="InterPro" id="IPR003445">
    <property type="entry name" value="Cat_transpt"/>
</dbReference>
<keyword evidence="7" id="KW-0406">Ion transport</keyword>
<evidence type="ECO:0000256" key="3">
    <source>
        <dbReference type="ARBA" id="ARBA00022538"/>
    </source>
</evidence>
<comment type="subcellular location">
    <subcellularLocation>
        <location evidence="1">Membrane</location>
        <topology evidence="1">Multi-pass membrane protein</topology>
    </subcellularLocation>
</comment>
<evidence type="ECO:0000256" key="7">
    <source>
        <dbReference type="ARBA" id="ARBA00023065"/>
    </source>
</evidence>
<feature type="transmembrane region" description="Helical" evidence="10">
    <location>
        <begin position="62"/>
        <end position="82"/>
    </location>
</feature>
<evidence type="ECO:0000256" key="9">
    <source>
        <dbReference type="SAM" id="MobiDB-lite"/>
    </source>
</evidence>
<dbReference type="InterPro" id="IPR004773">
    <property type="entry name" value="K/Na_transp_Trk1/HKT1"/>
</dbReference>
<feature type="compositionally biased region" description="Basic residues" evidence="9">
    <location>
        <begin position="1343"/>
        <end position="1357"/>
    </location>
</feature>
<evidence type="ECO:0000256" key="8">
    <source>
        <dbReference type="ARBA" id="ARBA00023136"/>
    </source>
</evidence>
<dbReference type="GO" id="GO:1990573">
    <property type="term" value="P:potassium ion import across plasma membrane"/>
    <property type="evidence" value="ECO:0007669"/>
    <property type="project" value="TreeGrafter"/>
</dbReference>
<dbReference type="STRING" id="1789683.A0A1X7RB49"/>
<feature type="transmembrane region" description="Helical" evidence="10">
    <location>
        <begin position="117"/>
        <end position="142"/>
    </location>
</feature>
<gene>
    <name evidence="11" type="ORF">KASA_0E00803G</name>
</gene>
<reference evidence="11 12" key="1">
    <citation type="submission" date="2017-04" db="EMBL/GenBank/DDBJ databases">
        <authorList>
            <person name="Afonso C.L."/>
            <person name="Miller P.J."/>
            <person name="Scott M.A."/>
            <person name="Spackman E."/>
            <person name="Goraichik I."/>
            <person name="Dimitrov K.M."/>
            <person name="Suarez D.L."/>
            <person name="Swayne D.E."/>
        </authorList>
    </citation>
    <scope>NUCLEOTIDE SEQUENCE [LARGE SCALE GENOMIC DNA]</scope>
</reference>
<feature type="transmembrane region" description="Helical" evidence="10">
    <location>
        <begin position="1412"/>
        <end position="1435"/>
    </location>
</feature>
<dbReference type="EMBL" id="FXLY01000014">
    <property type="protein sequence ID" value="SMN22831.1"/>
    <property type="molecule type" value="Genomic_DNA"/>
</dbReference>
<feature type="region of interest" description="Disordered" evidence="9">
    <location>
        <begin position="180"/>
        <end position="325"/>
    </location>
</feature>
<feature type="compositionally biased region" description="Low complexity" evidence="9">
    <location>
        <begin position="1325"/>
        <end position="1342"/>
    </location>
</feature>
<evidence type="ECO:0000256" key="2">
    <source>
        <dbReference type="ARBA" id="ARBA00022448"/>
    </source>
</evidence>
<dbReference type="GO" id="GO:0140107">
    <property type="term" value="F:high-affinity potassium ion transmembrane transporter activity"/>
    <property type="evidence" value="ECO:0007669"/>
    <property type="project" value="TreeGrafter"/>
</dbReference>
<proteinExistence type="predicted"/>
<evidence type="ECO:0000256" key="1">
    <source>
        <dbReference type="ARBA" id="ARBA00004141"/>
    </source>
</evidence>
<feature type="compositionally biased region" description="Acidic residues" evidence="9">
    <location>
        <begin position="1276"/>
        <end position="1306"/>
    </location>
</feature>
<feature type="region of interest" description="Disordered" evidence="9">
    <location>
        <begin position="855"/>
        <end position="894"/>
    </location>
</feature>
<dbReference type="InterPro" id="IPR051143">
    <property type="entry name" value="TrkH_K-transport"/>
</dbReference>
<dbReference type="PANTHER" id="PTHR31064">
    <property type="entry name" value="POTASSIUM TRANSPORT PROTEIN DDB_G0292412-RELATED"/>
    <property type="match status" value="1"/>
</dbReference>
<protein>
    <submittedName>
        <fullName evidence="11">Similar to Saccharomyces cerevisiae YJL129C TRK1 Component of the Trk1p-Trk2p potassium transport system</fullName>
    </submittedName>
</protein>
<feature type="compositionally biased region" description="Polar residues" evidence="9">
    <location>
        <begin position="1587"/>
        <end position="1599"/>
    </location>
</feature>
<keyword evidence="4 10" id="KW-0812">Transmembrane</keyword>
<dbReference type="NCBIfam" id="TIGR00934">
    <property type="entry name" value="2a38euk"/>
    <property type="match status" value="1"/>
</dbReference>
<feature type="transmembrane region" description="Helical" evidence="10">
    <location>
        <begin position="1083"/>
        <end position="1102"/>
    </location>
</feature>
<dbReference type="PANTHER" id="PTHR31064:SF30">
    <property type="entry name" value="HIGH-AFFINITY POTASSIUM TRANSPORT PROTEIN-RELATED"/>
    <property type="match status" value="1"/>
</dbReference>
<sequence length="1626" mass="185604">MHLPQRIQPLRRTLTRVSTLAPNFSIPESYKKSAGHRIRDVIAKIGTWIEPIKKYLFPNFIAVHYIYIITMTIITSILLYPVKNAKYIDILFLATGASTQGGLNTIDVNSLTLYQQIIVYITCCLTTPIAIHGFLAFVRLYWFERYFDGISDFSKKDFKMRRTKTILQRELTRRTMTTPRQPSMRFDTVGRHRPESNQNMNESYEMHTRPTVTFKNDTRNLNSKVDNNSDYNNDTNIDMKHGNSSNLSSQVETSKKNAGISNDNTTTTSSDTTKHDNSKETSTDATSHKKDEGNNNTTLSGRTTTPDTNHNNTKREYSNSKNFQEKLFSGQMVNRDEDYISEEARSDSLSIVSKTEQGFQRSRSPISVDSKIFPEPRKSSGYSDLKRNLEDQDEVNNIKKSSSTLSLKSEKERFAKRRNSTEITPQDMLRSLQMLRDQHEETQENDGPALIIQAPNENKSQKNIPRSKTINANGLKAEIDRLNQNSTHKRSGSVDSRPPSVTPQINLHSQERLASGANNIKKDELQISGMNQDARQSSILSSDVNDSINSGNAADINDDNTSDESSHPMEMGDSFAVSDNSESDLSPQETESEIESGDLSHRSDISPGLENSINSISSQTMNRSQFPLVTTQSTTEVIAHNHQDLDEKVTMHPMTGDFEEKPTVTFGPEPAQHRQTIQFDIQQPPRKHLVKMESTQDASTWAPKRPPYRRAPSTSKYLLKQLRKGKRFRKNLKRRLSSGSFDKDEKVDTPRKGDSPNKVNNHSQGYQVGEDSFADNETDEEKELHPLPNNSKSNIHNMLAHSLTFDVNDGAKLNELAQEPDFQKMVYKQWKREHRNKHHLRSPRKMSARYIAQRRKNNTDGLSAVQKFRSESTRPTLERQMTQDGSVKSFNSASSLPDLASTIRKGNSSSGLPHLLYESSNNSNKHANDLFRPNSRYTTDGTSHDDGYDNDADDDNNDGDDDDDDYEDRNYEDNDSQQSYYGFHPDDNLSPNFLDQVHPLSKTMSSNYLSWQPTVSRNSNFTGLTNIQKNELGGVEYRAIKLLCRILIVYYVGFHIMCFVMMLPWICRDSKYAHIVREAGVSPAWWGFFTSMSAFNDLGLTLTPDSMTSFNTAVYPLVVMIWFIIIGNTGFPILLRVIIWIMFKVSPELSHIRESSGFLLDHPRRCFTLLFPESATWWLLLTLVVLNSTDFILFIILDLGSAVLKPISKGYRVLDGLFQAVSTRTAGFGVVDLSQLNAATQVSYMLMMYVSVLPLAISIRRTNVYEEQSLGFYGEVESESEGEESVEEEEEEEASDEDDEDDDDIYNSDIAQRSDLSMEDTIGGSSHSNKSSNFSNRSSQNNKAKKKKKKTKRKRRGHGSDEPEGAHLSTKSFIGQHLRKQLSFDLWFVFLGLFIICICENDKIKDQTMPNFNVFSILFEVVSAYGTVGLSLGYPTTNQSFSARFTTLSKLVIIGMLIRGRNRGLPYSLDRAIILPSERLEHIDHIEDLKLKRRKDHSENVDPLTGLFRKSIKRFTKKVEETPIYRTFTQDIYHQDSAYQNQHNNSENLPHQRHHEQYQHYQPHNDDYFTEEDEEFYNNNDDIRGNGYQSSVRTNSSHTEQIYDTQTFDTEESLRDRQQRINDVLV</sequence>
<feature type="compositionally biased region" description="Acidic residues" evidence="9">
    <location>
        <begin position="948"/>
        <end position="967"/>
    </location>
</feature>
<evidence type="ECO:0000256" key="6">
    <source>
        <dbReference type="ARBA" id="ARBA00022989"/>
    </source>
</evidence>